<reference evidence="1" key="1">
    <citation type="journal article" date="2021" name="Open Biol.">
        <title>Shared evolutionary footprints suggest mitochondrial oxidative damage underlies multiple complex I losses in fungi.</title>
        <authorList>
            <person name="Schikora-Tamarit M.A."/>
            <person name="Marcet-Houben M."/>
            <person name="Nosek J."/>
            <person name="Gabaldon T."/>
        </authorList>
    </citation>
    <scope>NUCLEOTIDE SEQUENCE</scope>
    <source>
        <strain evidence="1">CBS2887</strain>
    </source>
</reference>
<dbReference type="OrthoDB" id="3987408at2759"/>
<protein>
    <recommendedName>
        <fullName evidence="3">Proteasome assembly chaperone 4</fullName>
    </recommendedName>
</protein>
<comment type="caution">
    <text evidence="1">The sequence shown here is derived from an EMBL/GenBank/DDBJ whole genome shotgun (WGS) entry which is preliminary data.</text>
</comment>
<evidence type="ECO:0000313" key="2">
    <source>
        <dbReference type="Proteomes" id="UP000774326"/>
    </source>
</evidence>
<keyword evidence="2" id="KW-1185">Reference proteome</keyword>
<reference evidence="1" key="2">
    <citation type="submission" date="2021-01" db="EMBL/GenBank/DDBJ databases">
        <authorList>
            <person name="Schikora-Tamarit M.A."/>
        </authorList>
    </citation>
    <scope>NUCLEOTIDE SEQUENCE</scope>
    <source>
        <strain evidence="1">CBS2887</strain>
    </source>
</reference>
<dbReference type="Proteomes" id="UP000774326">
    <property type="component" value="Unassembled WGS sequence"/>
</dbReference>
<dbReference type="InterPro" id="IPR018854">
    <property type="entry name" value="Psome_chaperone_3/4"/>
</dbReference>
<dbReference type="EMBL" id="JAEUBG010005572">
    <property type="protein sequence ID" value="KAH3673775.1"/>
    <property type="molecule type" value="Genomic_DNA"/>
</dbReference>
<sequence>MPIESQYTTTIQTTIPSDFTDQYHILLTLPKIKPTSTTKSRIPITLFVSDTAQDPTFTSYTYTIPDRVRGDIYQTILNNSSEEILESNKKMSRIICKKFDIPVYLSLNCQIDGFETVRVIKNVLDLIEGSFAKKEVADQ</sequence>
<gene>
    <name evidence="1" type="ORF">WICPIJ_009655</name>
</gene>
<dbReference type="Pfam" id="PF10448">
    <property type="entry name" value="POC3_POC4"/>
    <property type="match status" value="1"/>
</dbReference>
<name>A0A9P8TCS5_WICPI</name>
<dbReference type="AlphaFoldDB" id="A0A9P8TCS5"/>
<proteinExistence type="predicted"/>
<organism evidence="1 2">
    <name type="scientific">Wickerhamomyces pijperi</name>
    <name type="common">Yeast</name>
    <name type="synonym">Pichia pijperi</name>
    <dbReference type="NCBI Taxonomy" id="599730"/>
    <lineage>
        <taxon>Eukaryota</taxon>
        <taxon>Fungi</taxon>
        <taxon>Dikarya</taxon>
        <taxon>Ascomycota</taxon>
        <taxon>Saccharomycotina</taxon>
        <taxon>Saccharomycetes</taxon>
        <taxon>Phaffomycetales</taxon>
        <taxon>Wickerhamomycetaceae</taxon>
        <taxon>Wickerhamomyces</taxon>
    </lineage>
</organism>
<accession>A0A9P8TCS5</accession>
<dbReference type="Gene3D" id="3.30.230.100">
    <property type="match status" value="1"/>
</dbReference>
<evidence type="ECO:0000313" key="1">
    <source>
        <dbReference type="EMBL" id="KAH3673775.1"/>
    </source>
</evidence>
<evidence type="ECO:0008006" key="3">
    <source>
        <dbReference type="Google" id="ProtNLM"/>
    </source>
</evidence>